<dbReference type="Proteomes" id="UP000315217">
    <property type="component" value="Unassembled WGS sequence"/>
</dbReference>
<proteinExistence type="predicted"/>
<evidence type="ECO:0000256" key="1">
    <source>
        <dbReference type="SAM" id="Phobius"/>
    </source>
</evidence>
<feature type="transmembrane region" description="Helical" evidence="1">
    <location>
        <begin position="34"/>
        <end position="60"/>
    </location>
</feature>
<dbReference type="EMBL" id="VBAI01000083">
    <property type="protein sequence ID" value="TMJ10968.1"/>
    <property type="molecule type" value="Genomic_DNA"/>
</dbReference>
<dbReference type="Proteomes" id="UP000318661">
    <property type="component" value="Unassembled WGS sequence"/>
</dbReference>
<dbReference type="AlphaFoldDB" id="A0A537LSH5"/>
<organism evidence="3 4">
    <name type="scientific">Candidatus Segetimicrobium genomatis</name>
    <dbReference type="NCBI Taxonomy" id="2569760"/>
    <lineage>
        <taxon>Bacteria</taxon>
        <taxon>Bacillati</taxon>
        <taxon>Candidatus Sysuimicrobiota</taxon>
        <taxon>Candidatus Sysuimicrobiia</taxon>
        <taxon>Candidatus Sysuimicrobiales</taxon>
        <taxon>Candidatus Segetimicrobiaceae</taxon>
        <taxon>Candidatus Segetimicrobium</taxon>
    </lineage>
</organism>
<reference evidence="4 5" key="1">
    <citation type="journal article" date="2019" name="Nat. Microbiol.">
        <title>Mediterranean grassland soil C-N compound turnover is dependent on rainfall and depth, and is mediated by genomically divergent microorganisms.</title>
        <authorList>
            <person name="Diamond S."/>
            <person name="Andeer P.F."/>
            <person name="Li Z."/>
            <person name="Crits-Christoph A."/>
            <person name="Burstein D."/>
            <person name="Anantharaman K."/>
            <person name="Lane K.R."/>
            <person name="Thomas B.C."/>
            <person name="Pan C."/>
            <person name="Northen T.R."/>
            <person name="Banfield J.F."/>
        </authorList>
    </citation>
    <scope>NUCLEOTIDE SEQUENCE [LARGE SCALE GENOMIC DNA]</scope>
    <source>
        <strain evidence="3">NP_1</strain>
        <strain evidence="2">NP_2</strain>
    </source>
</reference>
<evidence type="ECO:0000313" key="5">
    <source>
        <dbReference type="Proteomes" id="UP000318661"/>
    </source>
</evidence>
<sequence length="68" mass="7384">MVQTRLIFLRLMAMGFVMLLLSWFLLLLTVSRLIASSFVLSLTAYAGSVVGLAMGVYGALQYASHGGR</sequence>
<keyword evidence="1" id="KW-0472">Membrane</keyword>
<keyword evidence="1" id="KW-0812">Transmembrane</keyword>
<gene>
    <name evidence="3" type="ORF">E6G98_06250</name>
    <name evidence="2" type="ORF">E6G99_00255</name>
</gene>
<comment type="caution">
    <text evidence="3">The sequence shown here is derived from an EMBL/GenBank/DDBJ whole genome shotgun (WGS) entry which is preliminary data.</text>
</comment>
<evidence type="ECO:0000313" key="2">
    <source>
        <dbReference type="EMBL" id="TMJ10515.1"/>
    </source>
</evidence>
<evidence type="ECO:0000313" key="3">
    <source>
        <dbReference type="EMBL" id="TMJ10968.1"/>
    </source>
</evidence>
<keyword evidence="1" id="KW-1133">Transmembrane helix</keyword>
<name>A0A537LSH5_9BACT</name>
<feature type="transmembrane region" description="Helical" evidence="1">
    <location>
        <begin position="7"/>
        <end position="28"/>
    </location>
</feature>
<protein>
    <submittedName>
        <fullName evidence="3">Uncharacterized protein</fullName>
    </submittedName>
</protein>
<accession>A0A537LSH5</accession>
<dbReference type="EMBL" id="VBAJ01000009">
    <property type="protein sequence ID" value="TMJ10515.1"/>
    <property type="molecule type" value="Genomic_DNA"/>
</dbReference>
<evidence type="ECO:0000313" key="4">
    <source>
        <dbReference type="Proteomes" id="UP000315217"/>
    </source>
</evidence>